<proteinExistence type="predicted"/>
<organism evidence="4 5">
    <name type="scientific">Bacillus arachidis</name>
    <dbReference type="NCBI Taxonomy" id="2819290"/>
    <lineage>
        <taxon>Bacteria</taxon>
        <taxon>Bacillati</taxon>
        <taxon>Bacillota</taxon>
        <taxon>Bacilli</taxon>
        <taxon>Bacillales</taxon>
        <taxon>Bacillaceae</taxon>
        <taxon>Bacillus</taxon>
    </lineage>
</organism>
<keyword evidence="1" id="KW-0472">Membrane</keyword>
<sequence>MDIWINIILFVAILAPFFLIITFTPQMTPNIYSFGIRIPENAYNLDEIVLLRKKFRNTHLLFSLLFTIFFINISVYFSNEAAQATGLIICIIGFLIADFFIYLHCHKKMKVIRNNMNWAIEKKQPIVIDTSFRNEKLTYSNGLFSIHAFICFITILITISFYPELPNQIPTKFNWDGTITTYIEKTIGLFSVFPLIQFVTILLFMGINILLKRAKQQLNVQNADASKISSIQSRRKWSLFMIGSSLLSVFLFTLFQISYIVPFSPLKLIISTIIITTITITWAIIIARKPINQDTLSSNENFSIQQDDDHFWKLGQFYYNRNDPTLMLEKRFGLGWTFNFARPIAWGILFGPLVLILGIVLLTA</sequence>
<dbReference type="Proteomes" id="UP000677611">
    <property type="component" value="Unassembled WGS sequence"/>
</dbReference>
<evidence type="ECO:0000256" key="1">
    <source>
        <dbReference type="SAM" id="Phobius"/>
    </source>
</evidence>
<feature type="transmembrane region" description="Helical" evidence="1">
    <location>
        <begin position="84"/>
        <end position="103"/>
    </location>
</feature>
<feature type="transmembrane region" description="Helical" evidence="1">
    <location>
        <begin position="187"/>
        <end position="211"/>
    </location>
</feature>
<evidence type="ECO:0000259" key="3">
    <source>
        <dbReference type="Pfam" id="PF19124"/>
    </source>
</evidence>
<feature type="domain" description="DUF5808" evidence="3">
    <location>
        <begin position="321"/>
        <end position="346"/>
    </location>
</feature>
<evidence type="ECO:0000313" key="4">
    <source>
        <dbReference type="EMBL" id="MBO1626877.1"/>
    </source>
</evidence>
<feature type="transmembrane region" description="Helical" evidence="1">
    <location>
        <begin position="60"/>
        <end position="78"/>
    </location>
</feature>
<dbReference type="InterPro" id="IPR012867">
    <property type="entry name" value="DUF1648"/>
</dbReference>
<dbReference type="EMBL" id="JAGDQJ010000019">
    <property type="protein sequence ID" value="MBO1626877.1"/>
    <property type="molecule type" value="Genomic_DNA"/>
</dbReference>
<keyword evidence="1" id="KW-0812">Transmembrane</keyword>
<feature type="domain" description="DUF1648" evidence="2">
    <location>
        <begin position="150"/>
        <end position="196"/>
    </location>
</feature>
<feature type="transmembrane region" description="Helical" evidence="1">
    <location>
        <begin position="340"/>
        <end position="362"/>
    </location>
</feature>
<feature type="transmembrane region" description="Helical" evidence="1">
    <location>
        <begin position="237"/>
        <end position="262"/>
    </location>
</feature>
<dbReference type="PANTHER" id="PTHR37810">
    <property type="entry name" value="IMMUNITY PROTEIN SDPI"/>
    <property type="match status" value="1"/>
</dbReference>
<feature type="transmembrane region" description="Helical" evidence="1">
    <location>
        <begin position="268"/>
        <end position="287"/>
    </location>
</feature>
<gene>
    <name evidence="4" type="ORF">J4P90_16885</name>
</gene>
<dbReference type="InterPro" id="IPR043831">
    <property type="entry name" value="DUF5808"/>
</dbReference>
<comment type="caution">
    <text evidence="4">The sequence shown here is derived from an EMBL/GenBank/DDBJ whole genome shotgun (WGS) entry which is preliminary data.</text>
</comment>
<dbReference type="RefSeq" id="WP_208018397.1">
    <property type="nucleotide sequence ID" value="NZ_JAGDQJ010000019.1"/>
</dbReference>
<accession>A0ABS3P101</accession>
<reference evidence="4 5" key="1">
    <citation type="submission" date="2021-03" db="EMBL/GenBank/DDBJ databases">
        <title>Identification of novel Bacillus strains.</title>
        <authorList>
            <person name="Xiao Z."/>
            <person name="Li Y."/>
            <person name="Shen J."/>
        </authorList>
    </citation>
    <scope>NUCLEOTIDE SEQUENCE [LARGE SCALE GENOMIC DNA]</scope>
    <source>
        <strain evidence="4 5">SY8</strain>
    </source>
</reference>
<keyword evidence="5" id="KW-1185">Reference proteome</keyword>
<dbReference type="Pfam" id="PF07853">
    <property type="entry name" value="DUF1648"/>
    <property type="match status" value="1"/>
</dbReference>
<dbReference type="Pfam" id="PF19124">
    <property type="entry name" value="DUF5808"/>
    <property type="match status" value="1"/>
</dbReference>
<dbReference type="PANTHER" id="PTHR37810:SF9">
    <property type="entry name" value="MEMBRANE PROTEIN"/>
    <property type="match status" value="1"/>
</dbReference>
<feature type="transmembrane region" description="Helical" evidence="1">
    <location>
        <begin position="6"/>
        <end position="24"/>
    </location>
</feature>
<name>A0ABS3P101_9BACI</name>
<evidence type="ECO:0000313" key="5">
    <source>
        <dbReference type="Proteomes" id="UP000677611"/>
    </source>
</evidence>
<keyword evidence="1" id="KW-1133">Transmembrane helix</keyword>
<evidence type="ECO:0000259" key="2">
    <source>
        <dbReference type="Pfam" id="PF07853"/>
    </source>
</evidence>
<feature type="transmembrane region" description="Helical" evidence="1">
    <location>
        <begin position="142"/>
        <end position="162"/>
    </location>
</feature>
<protein>
    <submittedName>
        <fullName evidence="4">DUF1648 domain-containing protein</fullName>
    </submittedName>
</protein>